<feature type="region of interest" description="Disordered" evidence="1">
    <location>
        <begin position="300"/>
        <end position="327"/>
    </location>
</feature>
<dbReference type="AlphaFoldDB" id="A0A510GJ33"/>
<dbReference type="EMBL" id="AP019563">
    <property type="protein sequence ID" value="BBJ31851.1"/>
    <property type="molecule type" value="Genomic_DNA"/>
</dbReference>
<gene>
    <name evidence="2" type="ORF">RAS_09600</name>
</gene>
<feature type="compositionally biased region" description="Low complexity" evidence="1">
    <location>
        <begin position="316"/>
        <end position="327"/>
    </location>
</feature>
<protein>
    <submittedName>
        <fullName evidence="2">Uncharacterized protein</fullName>
    </submittedName>
</protein>
<proteinExistence type="predicted"/>
<evidence type="ECO:0000313" key="2">
    <source>
        <dbReference type="EMBL" id="BBJ31851.1"/>
    </source>
</evidence>
<organism evidence="2 3">
    <name type="scientific">Rickettsia asiatica</name>
    <dbReference type="NCBI Taxonomy" id="238800"/>
    <lineage>
        <taxon>Bacteria</taxon>
        <taxon>Pseudomonadati</taxon>
        <taxon>Pseudomonadota</taxon>
        <taxon>Alphaproteobacteria</taxon>
        <taxon>Rickettsiales</taxon>
        <taxon>Rickettsiaceae</taxon>
        <taxon>Rickettsieae</taxon>
        <taxon>Rickettsia</taxon>
        <taxon>spotted fever group</taxon>
    </lineage>
</organism>
<name>A0A510GJ33_9RICK</name>
<dbReference type="KEGG" id="ras:RAS_09600"/>
<accession>A0A510GJ33</accession>
<dbReference type="Proteomes" id="UP000321183">
    <property type="component" value="Chromosome"/>
</dbReference>
<sequence>MVSLALNPTPVGLGLAALSLSAITYNVGKETLEVRADKHLDREKKTLENIKDNYLKQVDLIINTQKDKAKDSPTLKNFLDTKLPKIYQETLEPKKLNTTRTKEILKAVWDNVLEVAALVAQAGSAGGIITGLAAGLIGGGSNVIGEADIKLVRMERKKDKINQINSLKTSIGNYEDKKDLLEKERQAKIDTKALEEFLATTPKIDQLSERELREHFNVTRAKVAERQEFLPPSEKTNFEKAKSAVKAGVGYFVESQFGYLKEIYGKKEEQKPSTVLITPNIQKPKTPEIAKAEEKVHHMQENLTHGKVSAYSSRVSTPSPTKSASKK</sequence>
<reference evidence="2 3" key="1">
    <citation type="submission" date="2019-04" db="EMBL/GenBank/DDBJ databases">
        <title>Draft genome sequence of Rickettsia asiatica Maytaro1284.</title>
        <authorList>
            <person name="Thu M."/>
            <person name="Qiu Y."/>
            <person name="Nakao R."/>
        </authorList>
    </citation>
    <scope>NUCLEOTIDE SEQUENCE [LARGE SCALE GENOMIC DNA]</scope>
    <source>
        <strain evidence="2 3">Maytaro1284</strain>
    </source>
</reference>
<evidence type="ECO:0000256" key="1">
    <source>
        <dbReference type="SAM" id="MobiDB-lite"/>
    </source>
</evidence>
<evidence type="ECO:0000313" key="3">
    <source>
        <dbReference type="Proteomes" id="UP000321183"/>
    </source>
</evidence>
<keyword evidence="3" id="KW-1185">Reference proteome</keyword>